<name>A0A5E4FTC2_PRUDU</name>
<gene>
    <name evidence="1" type="ORF">ALMOND_2B013532</name>
</gene>
<dbReference type="Proteomes" id="UP000327085">
    <property type="component" value="Chromosome 4"/>
</dbReference>
<organism evidence="1 2">
    <name type="scientific">Prunus dulcis</name>
    <name type="common">Almond</name>
    <name type="synonym">Amygdalus dulcis</name>
    <dbReference type="NCBI Taxonomy" id="3755"/>
    <lineage>
        <taxon>Eukaryota</taxon>
        <taxon>Viridiplantae</taxon>
        <taxon>Streptophyta</taxon>
        <taxon>Embryophyta</taxon>
        <taxon>Tracheophyta</taxon>
        <taxon>Spermatophyta</taxon>
        <taxon>Magnoliopsida</taxon>
        <taxon>eudicotyledons</taxon>
        <taxon>Gunneridae</taxon>
        <taxon>Pentapetalae</taxon>
        <taxon>rosids</taxon>
        <taxon>fabids</taxon>
        <taxon>Rosales</taxon>
        <taxon>Rosaceae</taxon>
        <taxon>Amygdaloideae</taxon>
        <taxon>Amygdaleae</taxon>
        <taxon>Prunus</taxon>
    </lineage>
</organism>
<evidence type="ECO:0000313" key="1">
    <source>
        <dbReference type="EMBL" id="VVA30692.1"/>
    </source>
</evidence>
<accession>A0A5E4FTC2</accession>
<dbReference type="EMBL" id="CABIKO010000195">
    <property type="protein sequence ID" value="VVA30692.1"/>
    <property type="molecule type" value="Genomic_DNA"/>
</dbReference>
<sequence length="131" mass="14772">MSVIQQGKSDGCMWVRSHEYPTWKNINSRTHWAHAALIFIERAVAKAKRNGLKGWEGRFATAAFFICFACGSTWNEGPMWTVMIAVGDVGSHPEAPRTGLDTLFSCVWLASIGWMIDQEVVFWSQIQFSSK</sequence>
<dbReference type="InParanoid" id="A0A5E4FTC2"/>
<evidence type="ECO:0000313" key="2">
    <source>
        <dbReference type="Proteomes" id="UP000327085"/>
    </source>
</evidence>
<proteinExistence type="predicted"/>
<dbReference type="AlphaFoldDB" id="A0A5E4FTC2"/>
<dbReference type="Gramene" id="VVA30692">
    <property type="protein sequence ID" value="VVA30692"/>
    <property type="gene ID" value="Prudul26B013532"/>
</dbReference>
<reference evidence="2" key="1">
    <citation type="journal article" date="2020" name="Plant J.">
        <title>Transposons played a major role in the diversification between the closely related almond and peach genomes: results from the almond genome sequence.</title>
        <authorList>
            <person name="Alioto T."/>
            <person name="Alexiou K.G."/>
            <person name="Bardil A."/>
            <person name="Barteri F."/>
            <person name="Castanera R."/>
            <person name="Cruz F."/>
            <person name="Dhingra A."/>
            <person name="Duval H."/>
            <person name="Fernandez I Marti A."/>
            <person name="Frias L."/>
            <person name="Galan B."/>
            <person name="Garcia J.L."/>
            <person name="Howad W."/>
            <person name="Gomez-Garrido J."/>
            <person name="Gut M."/>
            <person name="Julca I."/>
            <person name="Morata J."/>
            <person name="Puigdomenech P."/>
            <person name="Ribeca P."/>
            <person name="Rubio Cabetas M.J."/>
            <person name="Vlasova A."/>
            <person name="Wirthensohn M."/>
            <person name="Garcia-Mas J."/>
            <person name="Gabaldon T."/>
            <person name="Casacuberta J.M."/>
            <person name="Arus P."/>
        </authorList>
    </citation>
    <scope>NUCLEOTIDE SEQUENCE [LARGE SCALE GENOMIC DNA]</scope>
    <source>
        <strain evidence="2">cv. Texas</strain>
    </source>
</reference>
<protein>
    <submittedName>
        <fullName evidence="1">Uncharacterized protein</fullName>
    </submittedName>
</protein>